<evidence type="ECO:0000256" key="6">
    <source>
        <dbReference type="SAM" id="Phobius"/>
    </source>
</evidence>
<feature type="transmembrane region" description="Helical" evidence="6">
    <location>
        <begin position="32"/>
        <end position="51"/>
    </location>
</feature>
<feature type="transmembrane region" description="Helical" evidence="6">
    <location>
        <begin position="141"/>
        <end position="162"/>
    </location>
</feature>
<dbReference type="GO" id="GO:0004930">
    <property type="term" value="F:G protein-coupled receptor activity"/>
    <property type="evidence" value="ECO:0007669"/>
    <property type="project" value="UniProtKB-KW"/>
</dbReference>
<dbReference type="SUPFAM" id="SSF81321">
    <property type="entry name" value="Family A G protein-coupled receptor-like"/>
    <property type="match status" value="1"/>
</dbReference>
<dbReference type="PROSITE" id="PS50262">
    <property type="entry name" value="G_PROTEIN_RECEP_F1_2"/>
    <property type="match status" value="1"/>
</dbReference>
<dbReference type="InterPro" id="IPR017452">
    <property type="entry name" value="GPCR_Rhodpsn_7TM"/>
</dbReference>
<reference evidence="8" key="1">
    <citation type="submission" date="2019-06" db="EMBL/GenBank/DDBJ databases">
        <authorList>
            <consortium name="Wellcome Sanger Institute Data Sharing"/>
        </authorList>
    </citation>
    <scope>NUCLEOTIDE SEQUENCE [LARGE SCALE GENOMIC DNA]</scope>
</reference>
<evidence type="ECO:0000256" key="2">
    <source>
        <dbReference type="ARBA" id="ARBA00022692"/>
    </source>
</evidence>
<dbReference type="InterPro" id="IPR000725">
    <property type="entry name" value="Olfact_rcpt"/>
</dbReference>
<keyword evidence="2 6" id="KW-0812">Transmembrane</keyword>
<feature type="transmembrane region" description="Helical" evidence="6">
    <location>
        <begin position="241"/>
        <end position="260"/>
    </location>
</feature>
<dbReference type="Ensembl" id="ENSMMDT00005010692.1">
    <property type="protein sequence ID" value="ENSMMDP00005010381.1"/>
    <property type="gene ID" value="ENSMMDG00005005604.1"/>
</dbReference>
<proteinExistence type="predicted"/>
<dbReference type="PANTHER" id="PTHR26451">
    <property type="entry name" value="G_PROTEIN_RECEP_F1_2 DOMAIN-CONTAINING PROTEIN"/>
    <property type="match status" value="1"/>
</dbReference>
<evidence type="ECO:0000256" key="5">
    <source>
        <dbReference type="ARBA" id="ARBA00023224"/>
    </source>
</evidence>
<protein>
    <submittedName>
        <fullName evidence="8">Olfactory receptor 6N1-like</fullName>
    </submittedName>
</protein>
<evidence type="ECO:0000313" key="8">
    <source>
        <dbReference type="Ensembl" id="ENSMMDP00005010381.1"/>
    </source>
</evidence>
<comment type="subcellular location">
    <subcellularLocation>
        <location evidence="1">Membrane</location>
        <topology evidence="1">Multi-pass membrane protein</topology>
    </subcellularLocation>
</comment>
<dbReference type="GO" id="GO:0004984">
    <property type="term" value="F:olfactory receptor activity"/>
    <property type="evidence" value="ECO:0007669"/>
    <property type="project" value="InterPro"/>
</dbReference>
<feature type="transmembrane region" description="Helical" evidence="6">
    <location>
        <begin position="91"/>
        <end position="120"/>
    </location>
</feature>
<dbReference type="AlphaFoldDB" id="A0A667XMU9"/>
<evidence type="ECO:0000259" key="7">
    <source>
        <dbReference type="PROSITE" id="PS50262"/>
    </source>
</evidence>
<dbReference type="GeneTree" id="ENSGT00950000183023"/>
<dbReference type="GO" id="GO:0005549">
    <property type="term" value="F:odorant binding"/>
    <property type="evidence" value="ECO:0007669"/>
    <property type="project" value="TreeGrafter"/>
</dbReference>
<organism evidence="8 9">
    <name type="scientific">Myripristis murdjan</name>
    <name type="common">pinecone soldierfish</name>
    <dbReference type="NCBI Taxonomy" id="586833"/>
    <lineage>
        <taxon>Eukaryota</taxon>
        <taxon>Metazoa</taxon>
        <taxon>Chordata</taxon>
        <taxon>Craniata</taxon>
        <taxon>Vertebrata</taxon>
        <taxon>Euteleostomi</taxon>
        <taxon>Actinopterygii</taxon>
        <taxon>Neopterygii</taxon>
        <taxon>Teleostei</taxon>
        <taxon>Neoteleostei</taxon>
        <taxon>Acanthomorphata</taxon>
        <taxon>Holocentriformes</taxon>
        <taxon>Holocentridae</taxon>
        <taxon>Myripristis</taxon>
    </lineage>
</organism>
<evidence type="ECO:0000256" key="1">
    <source>
        <dbReference type="ARBA" id="ARBA00004141"/>
    </source>
</evidence>
<keyword evidence="9" id="KW-1185">Reference proteome</keyword>
<evidence type="ECO:0000256" key="4">
    <source>
        <dbReference type="ARBA" id="ARBA00023136"/>
    </source>
</evidence>
<feature type="transmembrane region" description="Helical" evidence="6">
    <location>
        <begin position="58"/>
        <end position="79"/>
    </location>
</feature>
<dbReference type="PRINTS" id="PR00245">
    <property type="entry name" value="OLFACTORYR"/>
</dbReference>
<reference evidence="8" key="3">
    <citation type="submission" date="2025-09" db="UniProtKB">
        <authorList>
            <consortium name="Ensembl"/>
        </authorList>
    </citation>
    <scope>IDENTIFICATION</scope>
</reference>
<dbReference type="Pfam" id="PF13853">
    <property type="entry name" value="7tm_4"/>
    <property type="match status" value="1"/>
</dbReference>
<dbReference type="InterPro" id="IPR052921">
    <property type="entry name" value="GPCR1_Superfamily_Member"/>
</dbReference>
<keyword evidence="4 6" id="KW-0472">Membrane</keyword>
<dbReference type="InParanoid" id="A0A667XMU9"/>
<dbReference type="Proteomes" id="UP000472263">
    <property type="component" value="Chromosome 13"/>
</dbReference>
<reference evidence="8" key="2">
    <citation type="submission" date="2025-08" db="UniProtKB">
        <authorList>
            <consortium name="Ensembl"/>
        </authorList>
    </citation>
    <scope>IDENTIFICATION</scope>
</reference>
<name>A0A667XMU9_9TELE</name>
<feature type="transmembrane region" description="Helical" evidence="6">
    <location>
        <begin position="196"/>
        <end position="220"/>
    </location>
</feature>
<dbReference type="Gene3D" id="1.20.1070.10">
    <property type="entry name" value="Rhodopsin 7-helix transmembrane proteins"/>
    <property type="match status" value="1"/>
</dbReference>
<keyword evidence="5" id="KW-0807">Transducer</keyword>
<evidence type="ECO:0000313" key="9">
    <source>
        <dbReference type="Proteomes" id="UP000472263"/>
    </source>
</evidence>
<accession>A0A667XMU9</accession>
<keyword evidence="3 6" id="KW-1133">Transmembrane helix</keyword>
<feature type="transmembrane region" description="Helical" evidence="6">
    <location>
        <begin position="272"/>
        <end position="292"/>
    </location>
</feature>
<feature type="domain" description="G-protein coupled receptors family 1 profile" evidence="7">
    <location>
        <begin position="41"/>
        <end position="313"/>
    </location>
</feature>
<gene>
    <name evidence="8" type="primary">LOC115369802</name>
</gene>
<sequence length="313" mass="35024">MSVMGNSSEVVFLLGGLNETEASRCVFFFLGLLSYLFTVWVSLSLVVSVILEKMLHEPMYVFLCNLCLNGVYGASSFYPKLLHDLLADAHVISYAACMAQIFAVYSYVFCQFTNLTAMAYDRYVAICRPLQYRAVMTPQKVARLLLLTWSFSLLETAVGVALTCRLPICGVRIDRLFCSNWAVVRLSCADTTLNNVYGFVLMLSHVAQTALILVSYVHIVRAALRSAAGRRKFMQTCLPHLITLLNFTLSLVVDIMYARYGGGGGGGVLQNILAVEFLVVPPLINPVIYGMNLQQIRRRLARTFSRKVVFLWF</sequence>
<dbReference type="GO" id="GO:0005886">
    <property type="term" value="C:plasma membrane"/>
    <property type="evidence" value="ECO:0007669"/>
    <property type="project" value="UniProtKB-SubCell"/>
</dbReference>
<dbReference type="PANTHER" id="PTHR26451:SF871">
    <property type="entry name" value="ODORANT RECEPTOR-RELATED"/>
    <property type="match status" value="1"/>
</dbReference>
<evidence type="ECO:0000256" key="3">
    <source>
        <dbReference type="ARBA" id="ARBA00022989"/>
    </source>
</evidence>